<evidence type="ECO:0000313" key="2">
    <source>
        <dbReference type="Proteomes" id="UP001234297"/>
    </source>
</evidence>
<protein>
    <submittedName>
        <fullName evidence="1">Uncharacterized protein</fullName>
    </submittedName>
</protein>
<proteinExistence type="predicted"/>
<keyword evidence="2" id="KW-1185">Reference proteome</keyword>
<accession>A0ACC2KHK9</accession>
<organism evidence="1 2">
    <name type="scientific">Persea americana</name>
    <name type="common">Avocado</name>
    <dbReference type="NCBI Taxonomy" id="3435"/>
    <lineage>
        <taxon>Eukaryota</taxon>
        <taxon>Viridiplantae</taxon>
        <taxon>Streptophyta</taxon>
        <taxon>Embryophyta</taxon>
        <taxon>Tracheophyta</taxon>
        <taxon>Spermatophyta</taxon>
        <taxon>Magnoliopsida</taxon>
        <taxon>Magnoliidae</taxon>
        <taxon>Laurales</taxon>
        <taxon>Lauraceae</taxon>
        <taxon>Persea</taxon>
    </lineage>
</organism>
<sequence>MMEEIRNDASRMTVADGGDRAREKDNHKTRQAFPYFFRRRRKEKGKSPSKLSRRGWPEMIEETRNEKMNWEQWSIERGYSPSLTRDLEGLKAGASNGFRGISLFCTVLCT</sequence>
<evidence type="ECO:0000313" key="1">
    <source>
        <dbReference type="EMBL" id="KAJ8620621.1"/>
    </source>
</evidence>
<dbReference type="EMBL" id="CM056817">
    <property type="protein sequence ID" value="KAJ8620621.1"/>
    <property type="molecule type" value="Genomic_DNA"/>
</dbReference>
<dbReference type="Proteomes" id="UP001234297">
    <property type="component" value="Chromosome 9"/>
</dbReference>
<comment type="caution">
    <text evidence="1">The sequence shown here is derived from an EMBL/GenBank/DDBJ whole genome shotgun (WGS) entry which is preliminary data.</text>
</comment>
<gene>
    <name evidence="1" type="ORF">MRB53_029150</name>
</gene>
<reference evidence="1 2" key="1">
    <citation type="journal article" date="2022" name="Hortic Res">
        <title>A haplotype resolved chromosomal level avocado genome allows analysis of novel avocado genes.</title>
        <authorList>
            <person name="Nath O."/>
            <person name="Fletcher S.J."/>
            <person name="Hayward A."/>
            <person name="Shaw L.M."/>
            <person name="Masouleh A.K."/>
            <person name="Furtado A."/>
            <person name="Henry R.J."/>
            <person name="Mitter N."/>
        </authorList>
    </citation>
    <scope>NUCLEOTIDE SEQUENCE [LARGE SCALE GENOMIC DNA]</scope>
    <source>
        <strain evidence="2">cv. Hass</strain>
    </source>
</reference>
<name>A0ACC2KHK9_PERAE</name>